<dbReference type="SUPFAM" id="SSF53756">
    <property type="entry name" value="UDP-Glycosyltransferase/glycogen phosphorylase"/>
    <property type="match status" value="1"/>
</dbReference>
<evidence type="ECO:0000256" key="1">
    <source>
        <dbReference type="ARBA" id="ARBA00009995"/>
    </source>
</evidence>
<evidence type="ECO:0000313" key="3">
    <source>
        <dbReference type="EMBL" id="GAA0176236.1"/>
    </source>
</evidence>
<dbReference type="FunFam" id="3.40.50.2000:FF:000056">
    <property type="entry name" value="Glycosyltransferase"/>
    <property type="match status" value="1"/>
</dbReference>
<keyword evidence="2" id="KW-0808">Transferase</keyword>
<proteinExistence type="inferred from homology"/>
<reference evidence="3 5" key="1">
    <citation type="submission" date="2024-01" db="EMBL/GenBank/DDBJ databases">
        <title>The complete chloroplast genome sequence of Lithospermum erythrorhizon: insights into the phylogenetic relationship among Boraginaceae species and the maternal lineages of purple gromwells.</title>
        <authorList>
            <person name="Okada T."/>
            <person name="Watanabe K."/>
        </authorList>
    </citation>
    <scope>NUCLEOTIDE SEQUENCE [LARGE SCALE GENOMIC DNA]</scope>
</reference>
<organism evidence="3 5">
    <name type="scientific">Lithospermum erythrorhizon</name>
    <name type="common">Purple gromwell</name>
    <name type="synonym">Lithospermum officinale var. erythrorhizon</name>
    <dbReference type="NCBI Taxonomy" id="34254"/>
    <lineage>
        <taxon>Eukaryota</taxon>
        <taxon>Viridiplantae</taxon>
        <taxon>Streptophyta</taxon>
        <taxon>Embryophyta</taxon>
        <taxon>Tracheophyta</taxon>
        <taxon>Spermatophyta</taxon>
        <taxon>Magnoliopsida</taxon>
        <taxon>eudicotyledons</taxon>
        <taxon>Gunneridae</taxon>
        <taxon>Pentapetalae</taxon>
        <taxon>asterids</taxon>
        <taxon>lamiids</taxon>
        <taxon>Boraginales</taxon>
        <taxon>Boraginaceae</taxon>
        <taxon>Boraginoideae</taxon>
        <taxon>Lithospermeae</taxon>
        <taxon>Lithospermum</taxon>
    </lineage>
</organism>
<dbReference type="InterPro" id="IPR002213">
    <property type="entry name" value="UDP_glucos_trans"/>
</dbReference>
<dbReference type="GO" id="GO:0035251">
    <property type="term" value="F:UDP-glucosyltransferase activity"/>
    <property type="evidence" value="ECO:0007669"/>
    <property type="project" value="InterPro"/>
</dbReference>
<dbReference type="EMBL" id="BAABME010027865">
    <property type="protein sequence ID" value="GAA0176236.1"/>
    <property type="molecule type" value="Genomic_DNA"/>
</dbReference>
<comment type="caution">
    <text evidence="3">The sequence shown here is derived from an EMBL/GenBank/DDBJ whole genome shotgun (WGS) entry which is preliminary data.</text>
</comment>
<dbReference type="Pfam" id="PF00201">
    <property type="entry name" value="UDPGT"/>
    <property type="match status" value="1"/>
</dbReference>
<accession>A0AAV3RLL1</accession>
<dbReference type="PANTHER" id="PTHR48048:SF45">
    <property type="entry name" value="GLYCOSYLTRANSFERASE"/>
    <property type="match status" value="1"/>
</dbReference>
<dbReference type="InterPro" id="IPR050481">
    <property type="entry name" value="UDP-glycosyltransf_plant"/>
</dbReference>
<dbReference type="AlphaFoldDB" id="A0AAV3RLL1"/>
<evidence type="ECO:0000313" key="4">
    <source>
        <dbReference type="EMBL" id="GAA0176389.1"/>
    </source>
</evidence>
<dbReference type="EMBL" id="BAABME010027978">
    <property type="protein sequence ID" value="GAA0176389.1"/>
    <property type="molecule type" value="Genomic_DNA"/>
</dbReference>
<comment type="similarity">
    <text evidence="1">Belongs to the UDP-glycosyltransferase family.</text>
</comment>
<evidence type="ECO:0000313" key="5">
    <source>
        <dbReference type="Proteomes" id="UP001454036"/>
    </source>
</evidence>
<evidence type="ECO:0000256" key="2">
    <source>
        <dbReference type="ARBA" id="ARBA00022679"/>
    </source>
</evidence>
<name>A0AAV3RLL1_LITER</name>
<dbReference type="PANTHER" id="PTHR48048">
    <property type="entry name" value="GLYCOSYLTRANSFERASE"/>
    <property type="match status" value="1"/>
</dbReference>
<dbReference type="Gene3D" id="3.40.50.2000">
    <property type="entry name" value="Glycogen Phosphorylase B"/>
    <property type="match status" value="2"/>
</dbReference>
<gene>
    <name evidence="3" type="ORF">LIER_42046</name>
    <name evidence="4" type="ORF">LIER_42067</name>
</gene>
<protein>
    <submittedName>
        <fullName evidence="3">Glycosyltransferase</fullName>
    </submittedName>
</protein>
<sequence>MEEARELVFMPGPGMGHLVAAVEMGKLLINRDQRLSITYLIIDLPYDIGINAYTHSISASNLRFIHLPPPPKLTNPDQNRPPSLVYFDMMCSQQPKVRDTMQEIMKTSVSKVACVILDMFCVGMIDVGHELGLPSYVFFTSSAAFLGLQFHSVRLSDEDNIDIAEYKDSDAELSVETFTNPVPAKVLPTPMVDRLTGGSKLVVDSVRKILQAKGIMVNTFLELEPFSMKSLSTGKNPPVYPIGPVVNLANQKKDSTYHDIMNFLDNQPPSSVVFLCFGSQGWFPEDQVKEIAYALERSGCRFLWSLKRPPADGSLDAPGEYGSPEEVLPGGFLERTLGIGKIIGNAPQVAILSHPAIGGFVSHCGWNSILESFWFGVPIAAWPSYAEQQVNAFEIVVELGLGVDIRMDYRIENCKNVIVGADEIESAISRLMMIDSEERKKVKELQNQSKKSLINGGSSYNNLGNLIKNILGEYDV</sequence>
<dbReference type="Proteomes" id="UP001454036">
    <property type="component" value="Unassembled WGS sequence"/>
</dbReference>
<keyword evidence="5" id="KW-1185">Reference proteome</keyword>
<dbReference type="CDD" id="cd03784">
    <property type="entry name" value="GT1_Gtf-like"/>
    <property type="match status" value="1"/>
</dbReference>